<dbReference type="PANTHER" id="PTHR14402:SF10">
    <property type="entry name" value="3CXXC-TYPE DOMAIN-CONTAINING PROTEIN"/>
    <property type="match status" value="1"/>
</dbReference>
<evidence type="ECO:0000256" key="5">
    <source>
        <dbReference type="ARBA" id="ARBA00022833"/>
    </source>
</evidence>
<proteinExistence type="predicted"/>
<dbReference type="EMBL" id="CAJNOE010000370">
    <property type="protein sequence ID" value="CAF1178974.1"/>
    <property type="molecule type" value="Genomic_DNA"/>
</dbReference>
<keyword evidence="5" id="KW-0862">Zinc</keyword>
<dbReference type="SMART" id="SM01328">
    <property type="entry name" value="zf-3CxxC"/>
    <property type="match status" value="1"/>
</dbReference>
<gene>
    <name evidence="9" type="ORF">IZO911_LOCUS27347</name>
    <name evidence="10" type="ORF">KXQ929_LOCUS5302</name>
</gene>
<evidence type="ECO:0000256" key="4">
    <source>
        <dbReference type="ARBA" id="ARBA00022771"/>
    </source>
</evidence>
<evidence type="ECO:0000313" key="9">
    <source>
        <dbReference type="EMBL" id="CAF1178974.1"/>
    </source>
</evidence>
<comment type="subcellular location">
    <subcellularLocation>
        <location evidence="1">Membrane</location>
        <topology evidence="1">Single-pass membrane protein</topology>
    </subcellularLocation>
</comment>
<evidence type="ECO:0000256" key="7">
    <source>
        <dbReference type="ARBA" id="ARBA00023136"/>
    </source>
</evidence>
<dbReference type="GO" id="GO:0051205">
    <property type="term" value="P:protein insertion into membrane"/>
    <property type="evidence" value="ECO:0007669"/>
    <property type="project" value="TreeGrafter"/>
</dbReference>
<evidence type="ECO:0000256" key="6">
    <source>
        <dbReference type="ARBA" id="ARBA00022989"/>
    </source>
</evidence>
<keyword evidence="7" id="KW-0472">Membrane</keyword>
<dbReference type="InterPro" id="IPR026096">
    <property type="entry name" value="R-trans_p"/>
</dbReference>
<dbReference type="PANTHER" id="PTHR14402">
    <property type="entry name" value="RECEPTOR TRANSPORTING PROTEIN"/>
    <property type="match status" value="1"/>
</dbReference>
<name>A0A814UT98_9BILA</name>
<dbReference type="GO" id="GO:0031849">
    <property type="term" value="F:olfactory receptor binding"/>
    <property type="evidence" value="ECO:0007669"/>
    <property type="project" value="TreeGrafter"/>
</dbReference>
<dbReference type="GO" id="GO:0008270">
    <property type="term" value="F:zinc ion binding"/>
    <property type="evidence" value="ECO:0007669"/>
    <property type="project" value="UniProtKB-KW"/>
</dbReference>
<dbReference type="EMBL" id="CAJOBB010000193">
    <property type="protein sequence ID" value="CAF3604332.1"/>
    <property type="molecule type" value="Genomic_DNA"/>
</dbReference>
<feature type="domain" description="3CxxC-type" evidence="8">
    <location>
        <begin position="46"/>
        <end position="168"/>
    </location>
</feature>
<evidence type="ECO:0000256" key="2">
    <source>
        <dbReference type="ARBA" id="ARBA00022692"/>
    </source>
</evidence>
<evidence type="ECO:0000313" key="11">
    <source>
        <dbReference type="Proteomes" id="UP000663860"/>
    </source>
</evidence>
<dbReference type="AlphaFoldDB" id="A0A814UT98"/>
<dbReference type="Proteomes" id="UP000663860">
    <property type="component" value="Unassembled WGS sequence"/>
</dbReference>
<accession>A0A814UT98</accession>
<keyword evidence="3" id="KW-0479">Metal-binding</keyword>
<dbReference type="InterPro" id="IPR027377">
    <property type="entry name" value="ZAR1/RTP1-5-like_Znf-3CxxC"/>
</dbReference>
<dbReference type="Proteomes" id="UP000663868">
    <property type="component" value="Unassembled WGS sequence"/>
</dbReference>
<protein>
    <recommendedName>
        <fullName evidence="8">3CxxC-type domain-containing protein</fullName>
    </recommendedName>
</protein>
<organism evidence="9 11">
    <name type="scientific">Adineta steineri</name>
    <dbReference type="NCBI Taxonomy" id="433720"/>
    <lineage>
        <taxon>Eukaryota</taxon>
        <taxon>Metazoa</taxon>
        <taxon>Spiralia</taxon>
        <taxon>Gnathifera</taxon>
        <taxon>Rotifera</taxon>
        <taxon>Eurotatoria</taxon>
        <taxon>Bdelloidea</taxon>
        <taxon>Adinetida</taxon>
        <taxon>Adinetidae</taxon>
        <taxon>Adineta</taxon>
    </lineage>
</organism>
<dbReference type="Pfam" id="PF13695">
    <property type="entry name" value="Zn_ribbon_3CxxC"/>
    <property type="match status" value="1"/>
</dbReference>
<dbReference type="GO" id="GO:0006612">
    <property type="term" value="P:protein targeting to membrane"/>
    <property type="evidence" value="ECO:0007669"/>
    <property type="project" value="TreeGrafter"/>
</dbReference>
<dbReference type="GO" id="GO:0016020">
    <property type="term" value="C:membrane"/>
    <property type="evidence" value="ECO:0007669"/>
    <property type="project" value="UniProtKB-SubCell"/>
</dbReference>
<evidence type="ECO:0000259" key="8">
    <source>
        <dbReference type="SMART" id="SM01328"/>
    </source>
</evidence>
<keyword evidence="4" id="KW-0863">Zinc-finger</keyword>
<reference evidence="9" key="1">
    <citation type="submission" date="2021-02" db="EMBL/GenBank/DDBJ databases">
        <authorList>
            <person name="Nowell W R."/>
        </authorList>
    </citation>
    <scope>NUCLEOTIDE SEQUENCE</scope>
</reference>
<keyword evidence="2" id="KW-0812">Transmembrane</keyword>
<comment type="caution">
    <text evidence="9">The sequence shown here is derived from an EMBL/GenBank/DDBJ whole genome shotgun (WGS) entry which is preliminary data.</text>
</comment>
<evidence type="ECO:0000256" key="1">
    <source>
        <dbReference type="ARBA" id="ARBA00004167"/>
    </source>
</evidence>
<sequence>MTSKQFKSYFNQILYENPLPFGYRWQLQHLQNSSLNDPGWSELLYRTFAEYKCKRGHRWKSAWAMVIFRFRLDSRNGFGRVRMRRFGVRCRECGDKDDSYHVGICGETQTWYLVQCLLRQIVPRCYGERFYDDDDDVQNVVIIETDVPRGGNGGGSHPKNLCEACANNCCQERFKRLTKKK</sequence>
<keyword evidence="6" id="KW-1133">Transmembrane helix</keyword>
<evidence type="ECO:0000256" key="3">
    <source>
        <dbReference type="ARBA" id="ARBA00022723"/>
    </source>
</evidence>
<evidence type="ECO:0000313" key="10">
    <source>
        <dbReference type="EMBL" id="CAF3604332.1"/>
    </source>
</evidence>